<dbReference type="EMBL" id="KZ990115">
    <property type="protein sequence ID" value="RKP24631.1"/>
    <property type="molecule type" value="Genomic_DNA"/>
</dbReference>
<dbReference type="AlphaFoldDB" id="A0A4P9YZ18"/>
<feature type="compositionally biased region" description="Low complexity" evidence="1">
    <location>
        <begin position="214"/>
        <end position="237"/>
    </location>
</feature>
<evidence type="ECO:0000256" key="1">
    <source>
        <dbReference type="SAM" id="MobiDB-lite"/>
    </source>
</evidence>
<dbReference type="Proteomes" id="UP000278143">
    <property type="component" value="Unassembled WGS sequence"/>
</dbReference>
<name>A0A4P9YZ18_9FUNG</name>
<feature type="compositionally biased region" description="Basic and acidic residues" evidence="1">
    <location>
        <begin position="281"/>
        <end position="294"/>
    </location>
</feature>
<reference evidence="3" key="1">
    <citation type="journal article" date="2018" name="Nat. Microbiol.">
        <title>Leveraging single-cell genomics to expand the fungal tree of life.</title>
        <authorList>
            <person name="Ahrendt S.R."/>
            <person name="Quandt C.A."/>
            <person name="Ciobanu D."/>
            <person name="Clum A."/>
            <person name="Salamov A."/>
            <person name="Andreopoulos B."/>
            <person name="Cheng J.F."/>
            <person name="Woyke T."/>
            <person name="Pelin A."/>
            <person name="Henrissat B."/>
            <person name="Reynolds N.K."/>
            <person name="Benny G.L."/>
            <person name="Smith M.E."/>
            <person name="James T.Y."/>
            <person name="Grigoriev I.V."/>
        </authorList>
    </citation>
    <scope>NUCLEOTIDE SEQUENCE [LARGE SCALE GENOMIC DNA]</scope>
    <source>
        <strain evidence="3">Benny S71-1</strain>
    </source>
</reference>
<gene>
    <name evidence="2" type="ORF">SYNPS1DRAFT_29610</name>
</gene>
<protein>
    <submittedName>
        <fullName evidence="2">Uncharacterized protein</fullName>
    </submittedName>
</protein>
<keyword evidence="3" id="KW-1185">Reference proteome</keyword>
<feature type="region of interest" description="Disordered" evidence="1">
    <location>
        <begin position="213"/>
        <end position="245"/>
    </location>
</feature>
<evidence type="ECO:0000313" key="3">
    <source>
        <dbReference type="Proteomes" id="UP000278143"/>
    </source>
</evidence>
<sequence length="412" mass="45765">MLKQVNTVTTAPWSLEHDRPILSTGLVTSRSKLADWIVQLRPEYVKMVAIGQLPLAYTKQTRHKPFTMVVSDGQVARILPLCHLTTSRLMLEELMMNEDIMKVTLGAADLLEHLWHYDLVETRNLVDLRDIGWPGRPDGLGGGTTYAEAFEALNQYATNYIQLCALQQTSQGDMADCRYQRYDGKPSPKKSIVHLYVPRPIIGAARRAIIHSKTPSTAAQNSASSTSTAMHSSNSSNGAVGIGRTTKRLTTKQVIAALESYEKTRTSSMTSSHGDVDGDEERGTMRAEHTSKDKPKMRKVARRTVSSAMDTAFKSIFDQMSTYKSNVEKRIDEDAPPSSTSITASTAVKVEQQPTADAAQVEHTLQELTELLKDPQRLQLLQQLIALLKQPTSSLSRSLTSPEQLLMKLRRK</sequence>
<feature type="region of interest" description="Disordered" evidence="1">
    <location>
        <begin position="263"/>
        <end position="305"/>
    </location>
</feature>
<proteinExistence type="predicted"/>
<accession>A0A4P9YZ18</accession>
<evidence type="ECO:0000313" key="2">
    <source>
        <dbReference type="EMBL" id="RKP24631.1"/>
    </source>
</evidence>
<organism evidence="2 3">
    <name type="scientific">Syncephalis pseudoplumigaleata</name>
    <dbReference type="NCBI Taxonomy" id="1712513"/>
    <lineage>
        <taxon>Eukaryota</taxon>
        <taxon>Fungi</taxon>
        <taxon>Fungi incertae sedis</taxon>
        <taxon>Zoopagomycota</taxon>
        <taxon>Zoopagomycotina</taxon>
        <taxon>Zoopagomycetes</taxon>
        <taxon>Zoopagales</taxon>
        <taxon>Piptocephalidaceae</taxon>
        <taxon>Syncephalis</taxon>
    </lineage>
</organism>
<dbReference type="OrthoDB" id="5595187at2759"/>